<organism evidence="2 3">
    <name type="scientific">Psychromarinibacter sediminicola</name>
    <dbReference type="NCBI Taxonomy" id="3033385"/>
    <lineage>
        <taxon>Bacteria</taxon>
        <taxon>Pseudomonadati</taxon>
        <taxon>Pseudomonadota</taxon>
        <taxon>Alphaproteobacteria</taxon>
        <taxon>Rhodobacterales</taxon>
        <taxon>Paracoccaceae</taxon>
        <taxon>Psychromarinibacter</taxon>
    </lineage>
</organism>
<sequence length="221" mass="24330">MDINEAVKQAQSNAEKMPADDQPQGGELIEGHVGTGGQVTTFQKPSMATALAQTSVIPNAVPFLKVDEFGLRFGKTRKHYTEPFKAQIDMTEDKGFALKHTLRFGNPATYLSTYDGVSCDKGGSWHDALVRARGAGGGEPYMSVDVLIHLAEDIVIDKDNKFEAGSRIAFNSSKTNFSEWTDFYQACAEADKLNQMVDVEIHFDDIHHNGNDWGVVTFKLP</sequence>
<evidence type="ECO:0000256" key="1">
    <source>
        <dbReference type="SAM" id="MobiDB-lite"/>
    </source>
</evidence>
<evidence type="ECO:0000313" key="3">
    <source>
        <dbReference type="Proteomes" id="UP001220964"/>
    </source>
</evidence>
<evidence type="ECO:0000313" key="2">
    <source>
        <dbReference type="EMBL" id="MDF0603320.1"/>
    </source>
</evidence>
<dbReference type="EMBL" id="JARGYC010000087">
    <property type="protein sequence ID" value="MDF0603320.1"/>
    <property type="molecule type" value="Genomic_DNA"/>
</dbReference>
<proteinExistence type="predicted"/>
<keyword evidence="3" id="KW-1185">Reference proteome</keyword>
<name>A0AAE3TA48_9RHOB</name>
<dbReference type="RefSeq" id="WP_275569443.1">
    <property type="nucleotide sequence ID" value="NZ_JARGYC010000087.1"/>
</dbReference>
<accession>A0AAE3TA48</accession>
<comment type="caution">
    <text evidence="2">The sequence shown here is derived from an EMBL/GenBank/DDBJ whole genome shotgun (WGS) entry which is preliminary data.</text>
</comment>
<dbReference type="AlphaFoldDB" id="A0AAE3TA48"/>
<protein>
    <submittedName>
        <fullName evidence="2">Uncharacterized protein</fullName>
    </submittedName>
</protein>
<gene>
    <name evidence="2" type="ORF">P1J78_21540</name>
</gene>
<feature type="region of interest" description="Disordered" evidence="1">
    <location>
        <begin position="1"/>
        <end position="36"/>
    </location>
</feature>
<reference evidence="2" key="1">
    <citation type="submission" date="2023-03" db="EMBL/GenBank/DDBJ databases">
        <title>Multiphase analysis and comparison of six strains from genera Psychromarinibacter, Lutimaribacter, and Maritimibacter, including a novel species: Psychromarinibacter sediminicola sp. nov.</title>
        <authorList>
            <person name="Wang Y.-H."/>
            <person name="Ye M.-Q."/>
            <person name="Du Z.-J."/>
        </authorList>
    </citation>
    <scope>NUCLEOTIDE SEQUENCE</scope>
    <source>
        <strain evidence="2">C21-152</strain>
    </source>
</reference>
<dbReference type="Proteomes" id="UP001220964">
    <property type="component" value="Unassembled WGS sequence"/>
</dbReference>